<evidence type="ECO:0000313" key="2">
    <source>
        <dbReference type="EMBL" id="KIM66703.1"/>
    </source>
</evidence>
<sequence length="64" mass="7517">MGRRTTGRPHQSQNQTTFDAPEIRNSSIEITDAPFFVAPTFHRNFGRCRFWQPRSGHMYYDLGK</sequence>
<dbReference type="InParanoid" id="A0A0C2ZZ67"/>
<feature type="region of interest" description="Disordered" evidence="1">
    <location>
        <begin position="1"/>
        <end position="24"/>
    </location>
</feature>
<reference evidence="2 3" key="1">
    <citation type="submission" date="2014-04" db="EMBL/GenBank/DDBJ databases">
        <authorList>
            <consortium name="DOE Joint Genome Institute"/>
            <person name="Kuo A."/>
            <person name="Kohler A."/>
            <person name="Nagy L.G."/>
            <person name="Floudas D."/>
            <person name="Copeland A."/>
            <person name="Barry K.W."/>
            <person name="Cichocki N."/>
            <person name="Veneault-Fourrey C."/>
            <person name="LaButti K."/>
            <person name="Lindquist E.A."/>
            <person name="Lipzen A."/>
            <person name="Lundell T."/>
            <person name="Morin E."/>
            <person name="Murat C."/>
            <person name="Sun H."/>
            <person name="Tunlid A."/>
            <person name="Henrissat B."/>
            <person name="Grigoriev I.V."/>
            <person name="Hibbett D.S."/>
            <person name="Martin F."/>
            <person name="Nordberg H.P."/>
            <person name="Cantor M.N."/>
            <person name="Hua S.X."/>
        </authorList>
    </citation>
    <scope>NUCLEOTIDE SEQUENCE [LARGE SCALE GENOMIC DNA]</scope>
    <source>
        <strain evidence="2 3">Foug A</strain>
    </source>
</reference>
<feature type="compositionally biased region" description="Polar residues" evidence="1">
    <location>
        <begin position="8"/>
        <end position="24"/>
    </location>
</feature>
<evidence type="ECO:0000313" key="3">
    <source>
        <dbReference type="Proteomes" id="UP000053989"/>
    </source>
</evidence>
<name>A0A0C2ZZ67_9AGAM</name>
<dbReference type="AlphaFoldDB" id="A0A0C2ZZ67"/>
<dbReference type="HOGENOM" id="CLU_2868898_0_0_1"/>
<accession>A0A0C2ZZ67</accession>
<dbReference type="EMBL" id="KN822016">
    <property type="protein sequence ID" value="KIM66703.1"/>
    <property type="molecule type" value="Genomic_DNA"/>
</dbReference>
<evidence type="ECO:0000256" key="1">
    <source>
        <dbReference type="SAM" id="MobiDB-lite"/>
    </source>
</evidence>
<organism evidence="2 3">
    <name type="scientific">Scleroderma citrinum Foug A</name>
    <dbReference type="NCBI Taxonomy" id="1036808"/>
    <lineage>
        <taxon>Eukaryota</taxon>
        <taxon>Fungi</taxon>
        <taxon>Dikarya</taxon>
        <taxon>Basidiomycota</taxon>
        <taxon>Agaricomycotina</taxon>
        <taxon>Agaricomycetes</taxon>
        <taxon>Agaricomycetidae</taxon>
        <taxon>Boletales</taxon>
        <taxon>Sclerodermatineae</taxon>
        <taxon>Sclerodermataceae</taxon>
        <taxon>Scleroderma</taxon>
    </lineage>
</organism>
<protein>
    <submittedName>
        <fullName evidence="2">Uncharacterized protein</fullName>
    </submittedName>
</protein>
<keyword evidence="3" id="KW-1185">Reference proteome</keyword>
<proteinExistence type="predicted"/>
<reference evidence="3" key="2">
    <citation type="submission" date="2015-01" db="EMBL/GenBank/DDBJ databases">
        <title>Evolutionary Origins and Diversification of the Mycorrhizal Mutualists.</title>
        <authorList>
            <consortium name="DOE Joint Genome Institute"/>
            <consortium name="Mycorrhizal Genomics Consortium"/>
            <person name="Kohler A."/>
            <person name="Kuo A."/>
            <person name="Nagy L.G."/>
            <person name="Floudas D."/>
            <person name="Copeland A."/>
            <person name="Barry K.W."/>
            <person name="Cichocki N."/>
            <person name="Veneault-Fourrey C."/>
            <person name="LaButti K."/>
            <person name="Lindquist E.A."/>
            <person name="Lipzen A."/>
            <person name="Lundell T."/>
            <person name="Morin E."/>
            <person name="Murat C."/>
            <person name="Riley R."/>
            <person name="Ohm R."/>
            <person name="Sun H."/>
            <person name="Tunlid A."/>
            <person name="Henrissat B."/>
            <person name="Grigoriev I.V."/>
            <person name="Hibbett D.S."/>
            <person name="Martin F."/>
        </authorList>
    </citation>
    <scope>NUCLEOTIDE SEQUENCE [LARGE SCALE GENOMIC DNA]</scope>
    <source>
        <strain evidence="3">Foug A</strain>
    </source>
</reference>
<dbReference type="Proteomes" id="UP000053989">
    <property type="component" value="Unassembled WGS sequence"/>
</dbReference>
<gene>
    <name evidence="2" type="ORF">SCLCIDRAFT_1211100</name>
</gene>